<dbReference type="Proteomes" id="UP000030697">
    <property type="component" value="Unassembled WGS sequence"/>
</dbReference>
<keyword evidence="1" id="KW-1133">Transmembrane helix</keyword>
<keyword evidence="1" id="KW-0472">Membrane</keyword>
<dbReference type="InterPro" id="IPR006373">
    <property type="entry name" value="VSA_Rifin"/>
</dbReference>
<dbReference type="Pfam" id="PF02009">
    <property type="entry name" value="RIFIN"/>
    <property type="match status" value="1"/>
</dbReference>
<dbReference type="AlphaFoldDB" id="W7JNJ6"/>
<protein>
    <submittedName>
        <fullName evidence="2">Surface antigen</fullName>
    </submittedName>
</protein>
<feature type="transmembrane region" description="Helical" evidence="1">
    <location>
        <begin position="300"/>
        <end position="327"/>
    </location>
</feature>
<evidence type="ECO:0000256" key="1">
    <source>
        <dbReference type="SAM" id="Phobius"/>
    </source>
</evidence>
<dbReference type="OrthoDB" id="379152at2759"/>
<organism evidence="2 3">
    <name type="scientific">Plasmodium falciparum UGT5.1</name>
    <dbReference type="NCBI Taxonomy" id="1237627"/>
    <lineage>
        <taxon>Eukaryota</taxon>
        <taxon>Sar</taxon>
        <taxon>Alveolata</taxon>
        <taxon>Apicomplexa</taxon>
        <taxon>Aconoidasida</taxon>
        <taxon>Haemosporida</taxon>
        <taxon>Plasmodiidae</taxon>
        <taxon>Plasmodium</taxon>
        <taxon>Plasmodium (Laverania)</taxon>
    </lineage>
</organism>
<evidence type="ECO:0000313" key="2">
    <source>
        <dbReference type="EMBL" id="EWC76608.1"/>
    </source>
</evidence>
<sequence length="347" mass="38281">MKLLHYCRVLLFSLPLNILVHNKNKSYITSHIPTTISRVLSKCDIQSSIYDNDAEMKSVKENFDRQTSQRFDEYEERMKGKRQKRKEERDKNIQEIIEKDKMEKSLAEKIEKGCLKCGCGLGGVAAGVGIIGPIAVNEWAKAALLAAKSSAIAEGAAAAKTAGDLAGVNALIQGINTELGLPTLFGRSFGSIFNVTNYTDVFKISHVIYTEFDGSCLSLRSVPGADYSMCSTIMRLHPVPGYTRAIAYGPGSFRGIIESHVNDIVTKATKLAETTKTEMTASETLAIESAKKGAIETTCAIYHTAIIASIVAILVIVLVMVVIYLILRYRRKKKMNKKQQYTKLLKE</sequence>
<dbReference type="EMBL" id="KE124563">
    <property type="protein sequence ID" value="EWC76608.1"/>
    <property type="molecule type" value="Genomic_DNA"/>
</dbReference>
<evidence type="ECO:0000313" key="3">
    <source>
        <dbReference type="Proteomes" id="UP000030697"/>
    </source>
</evidence>
<accession>W7JNJ6</accession>
<dbReference type="NCBIfam" id="TIGR01477">
    <property type="entry name" value="RIFIN"/>
    <property type="match status" value="1"/>
</dbReference>
<gene>
    <name evidence="2" type="ORF">C923_02731</name>
</gene>
<reference evidence="2 3" key="1">
    <citation type="submission" date="2013-02" db="EMBL/GenBank/DDBJ databases">
        <title>The Genome Sequence of Plasmodium falciparum UGT5.1.</title>
        <authorList>
            <consortium name="The Broad Institute Genome Sequencing Platform"/>
            <consortium name="The Broad Institute Genome Sequencing Center for Infectious Disease"/>
            <person name="Neafsey D."/>
            <person name="Cheeseman I."/>
            <person name="Volkman S."/>
            <person name="Adams J."/>
            <person name="Walker B."/>
            <person name="Young S.K."/>
            <person name="Zeng Q."/>
            <person name="Gargeya S."/>
            <person name="Fitzgerald M."/>
            <person name="Haas B."/>
            <person name="Abouelleil A."/>
            <person name="Alvarado L."/>
            <person name="Arachchi H.M."/>
            <person name="Berlin A.M."/>
            <person name="Chapman S.B."/>
            <person name="Dewar J."/>
            <person name="Goldberg J."/>
            <person name="Griggs A."/>
            <person name="Gujja S."/>
            <person name="Hansen M."/>
            <person name="Howarth C."/>
            <person name="Imamovic A."/>
            <person name="Larimer J."/>
            <person name="McCowan C."/>
            <person name="Murphy C."/>
            <person name="Neiman D."/>
            <person name="Pearson M."/>
            <person name="Priest M."/>
            <person name="Roberts A."/>
            <person name="Saif S."/>
            <person name="Shea T."/>
            <person name="Sisk P."/>
            <person name="Sykes S."/>
            <person name="Wortman J."/>
            <person name="Nusbaum C."/>
            <person name="Birren B."/>
        </authorList>
    </citation>
    <scope>NUCLEOTIDE SEQUENCE [LARGE SCALE GENOMIC DNA]</scope>
    <source>
        <strain evidence="2 3">UGT5.1</strain>
    </source>
</reference>
<proteinExistence type="predicted"/>
<name>W7JNJ6_PLAFA</name>
<keyword evidence="1" id="KW-0812">Transmembrane</keyword>